<evidence type="ECO:0000313" key="2">
    <source>
        <dbReference type="EMBL" id="CEG47332.1"/>
    </source>
</evidence>
<evidence type="ECO:0000313" key="3">
    <source>
        <dbReference type="Proteomes" id="UP000054928"/>
    </source>
</evidence>
<dbReference type="OMA" id="KTKWDSF"/>
<sequence length="201" mass="22821">MKSKKWQMAAAAGAALVAARLAHWQYQQYVMFKKRHQSLKLLQEVESIVIEVASRLMQLDNQVKELLKYDIDKEGGVTELDEAADSTLNSCALSNYHFDSQANKLKTKWDSYDVDADLETDKQGNTIRKFNLARLVPTHTRSKALAISHGIEQEFEAVLSFLDDIRGDVEVKRLRKSIVSKITTDYLARIDTIQAMIKSDS</sequence>
<dbReference type="RefSeq" id="XP_024583701.1">
    <property type="nucleotide sequence ID" value="XM_024718287.1"/>
</dbReference>
<accession>A0A0P1B1Q0</accession>
<dbReference type="OrthoDB" id="74608at2759"/>
<keyword evidence="3" id="KW-1185">Reference proteome</keyword>
<dbReference type="AlphaFoldDB" id="A0A0P1B1Q0"/>
<dbReference type="EMBL" id="CCYD01002461">
    <property type="protein sequence ID" value="CEG47332.1"/>
    <property type="molecule type" value="Genomic_DNA"/>
</dbReference>
<dbReference type="GeneID" id="36399039"/>
<organism evidence="2 3">
    <name type="scientific">Plasmopara halstedii</name>
    <name type="common">Downy mildew of sunflower</name>
    <dbReference type="NCBI Taxonomy" id="4781"/>
    <lineage>
        <taxon>Eukaryota</taxon>
        <taxon>Sar</taxon>
        <taxon>Stramenopiles</taxon>
        <taxon>Oomycota</taxon>
        <taxon>Peronosporomycetes</taxon>
        <taxon>Peronosporales</taxon>
        <taxon>Peronosporaceae</taxon>
        <taxon>Plasmopara</taxon>
    </lineage>
</organism>
<feature type="chain" id="PRO_5006059120" evidence="1">
    <location>
        <begin position="23"/>
        <end position="201"/>
    </location>
</feature>
<keyword evidence="1" id="KW-0732">Signal</keyword>
<dbReference type="Proteomes" id="UP000054928">
    <property type="component" value="Unassembled WGS sequence"/>
</dbReference>
<reference evidence="3" key="1">
    <citation type="submission" date="2014-09" db="EMBL/GenBank/DDBJ databases">
        <authorList>
            <person name="Sharma Rahul"/>
            <person name="Thines Marco"/>
        </authorList>
    </citation>
    <scope>NUCLEOTIDE SEQUENCE [LARGE SCALE GENOMIC DNA]</scope>
</reference>
<feature type="signal peptide" evidence="1">
    <location>
        <begin position="1"/>
        <end position="22"/>
    </location>
</feature>
<proteinExistence type="predicted"/>
<evidence type="ECO:0000256" key="1">
    <source>
        <dbReference type="SAM" id="SignalP"/>
    </source>
</evidence>
<name>A0A0P1B1Q0_PLAHL</name>
<protein>
    <submittedName>
        <fullName evidence="2">Uncharacterized protein</fullName>
    </submittedName>
</protein>